<feature type="transmembrane region" description="Helical" evidence="8">
    <location>
        <begin position="124"/>
        <end position="150"/>
    </location>
</feature>
<evidence type="ECO:0000256" key="1">
    <source>
        <dbReference type="ARBA" id="ARBA00004651"/>
    </source>
</evidence>
<protein>
    <submittedName>
        <fullName evidence="9">Glycosyltransferase family 39 protein</fullName>
    </submittedName>
</protein>
<evidence type="ECO:0000313" key="10">
    <source>
        <dbReference type="Proteomes" id="UP000886887"/>
    </source>
</evidence>
<dbReference type="GO" id="GO:0005886">
    <property type="term" value="C:plasma membrane"/>
    <property type="evidence" value="ECO:0007669"/>
    <property type="project" value="UniProtKB-SubCell"/>
</dbReference>
<keyword evidence="7 8" id="KW-0472">Membrane</keyword>
<evidence type="ECO:0000256" key="3">
    <source>
        <dbReference type="ARBA" id="ARBA00022676"/>
    </source>
</evidence>
<keyword evidence="2" id="KW-1003">Cell membrane</keyword>
<comment type="caution">
    <text evidence="9">The sequence shown here is derived from an EMBL/GenBank/DDBJ whole genome shotgun (WGS) entry which is preliminary data.</text>
</comment>
<keyword evidence="3" id="KW-0328">Glycosyltransferase</keyword>
<evidence type="ECO:0000256" key="7">
    <source>
        <dbReference type="ARBA" id="ARBA00023136"/>
    </source>
</evidence>
<keyword evidence="6 8" id="KW-1133">Transmembrane helix</keyword>
<feature type="transmembrane region" description="Helical" evidence="8">
    <location>
        <begin position="162"/>
        <end position="180"/>
    </location>
</feature>
<feature type="transmembrane region" description="Helical" evidence="8">
    <location>
        <begin position="375"/>
        <end position="395"/>
    </location>
</feature>
<feature type="transmembrane region" description="Helical" evidence="8">
    <location>
        <begin position="401"/>
        <end position="419"/>
    </location>
</feature>
<dbReference type="Proteomes" id="UP000886887">
    <property type="component" value="Unassembled WGS sequence"/>
</dbReference>
<feature type="transmembrane region" description="Helical" evidence="8">
    <location>
        <begin position="255"/>
        <end position="278"/>
    </location>
</feature>
<keyword evidence="4" id="KW-0808">Transferase</keyword>
<feature type="transmembrane region" description="Helical" evidence="8">
    <location>
        <begin position="217"/>
        <end position="243"/>
    </location>
</feature>
<dbReference type="GO" id="GO:0009103">
    <property type="term" value="P:lipopolysaccharide biosynthetic process"/>
    <property type="evidence" value="ECO:0007669"/>
    <property type="project" value="UniProtKB-ARBA"/>
</dbReference>
<evidence type="ECO:0000256" key="4">
    <source>
        <dbReference type="ARBA" id="ARBA00022679"/>
    </source>
</evidence>
<feature type="transmembrane region" description="Helical" evidence="8">
    <location>
        <begin position="186"/>
        <end position="205"/>
    </location>
</feature>
<dbReference type="PANTHER" id="PTHR33908">
    <property type="entry name" value="MANNOSYLTRANSFERASE YKCB-RELATED"/>
    <property type="match status" value="1"/>
</dbReference>
<evidence type="ECO:0000256" key="6">
    <source>
        <dbReference type="ARBA" id="ARBA00022989"/>
    </source>
</evidence>
<feature type="transmembrane region" description="Helical" evidence="8">
    <location>
        <begin position="349"/>
        <end position="368"/>
    </location>
</feature>
<feature type="transmembrane region" description="Helical" evidence="8">
    <location>
        <begin position="298"/>
        <end position="315"/>
    </location>
</feature>
<dbReference type="PANTHER" id="PTHR33908:SF11">
    <property type="entry name" value="MEMBRANE PROTEIN"/>
    <property type="match status" value="1"/>
</dbReference>
<reference evidence="9" key="1">
    <citation type="submission" date="2020-10" db="EMBL/GenBank/DDBJ databases">
        <authorList>
            <person name="Gilroy R."/>
        </authorList>
    </citation>
    <scope>NUCLEOTIDE SEQUENCE</scope>
    <source>
        <strain evidence="9">ChiSxjej2B14-6234</strain>
    </source>
</reference>
<dbReference type="GO" id="GO:0016763">
    <property type="term" value="F:pentosyltransferase activity"/>
    <property type="evidence" value="ECO:0007669"/>
    <property type="project" value="TreeGrafter"/>
</dbReference>
<comment type="subcellular location">
    <subcellularLocation>
        <location evidence="1">Cell membrane</location>
        <topology evidence="1">Multi-pass membrane protein</topology>
    </subcellularLocation>
</comment>
<sequence>MTLDVFLALAAFALCLAAASPPVTGALARLPLLSRLRAACARLLQRRFLVLCALAALPALALRALWLTRLPGGLSADEAFIAVNARFLICTGRDLSGSFLPPFLKGAGSLPSMGILTPLLTAPFVQALGMTVLAVRLPALLLSMGSLALMAGLMRRACGRSCALLVLLLGGLSPWAFMSARFATPAHALLFCLLLGAFLLGGVLPSRRPHARLYGGAAALAACMYTVDVAWLLAPLVLAGYAVSLARRGFAKRHIAASAALFLLLSVPALCVAAVNLLGLEPFRLLGLEIERFDVPSFLTRFAFAGGWSAAWEAVRQGFIEFVGYLLLNIHTDEYTPSGIWTLWNQESAYAFLVPFLAVGACALAARLRPGRRGAGMPLALLGASLALFLLFTGFDSQEMYFVPAAVALVASAGMWAVARKLRLGLPAVAALVVAASLPMASAYFDEEYMYTTEGQYREGLVEAIEYARALEPDTLYVTKELHPTVQPELTARAYACFALDVPAGQTDGFEVVYFPSLAPDPASNAVYVGGYGEIDAFDYDAYNCAEFGDYCVLSSVAVYGVLEQP</sequence>
<reference evidence="9" key="2">
    <citation type="journal article" date="2021" name="PeerJ">
        <title>Extensive microbial diversity within the chicken gut microbiome revealed by metagenomics and culture.</title>
        <authorList>
            <person name="Gilroy R."/>
            <person name="Ravi A."/>
            <person name="Getino M."/>
            <person name="Pursley I."/>
            <person name="Horton D.L."/>
            <person name="Alikhan N.F."/>
            <person name="Baker D."/>
            <person name="Gharbi K."/>
            <person name="Hall N."/>
            <person name="Watson M."/>
            <person name="Adriaenssens E.M."/>
            <person name="Foster-Nyarko E."/>
            <person name="Jarju S."/>
            <person name="Secka A."/>
            <person name="Antonio M."/>
            <person name="Oren A."/>
            <person name="Chaudhuri R.R."/>
            <person name="La Ragione R."/>
            <person name="Hildebrand F."/>
            <person name="Pallen M.J."/>
        </authorList>
    </citation>
    <scope>NUCLEOTIDE SEQUENCE</scope>
    <source>
        <strain evidence="9">ChiSxjej2B14-6234</strain>
    </source>
</reference>
<name>A0A9D0Z8S5_9FIRM</name>
<feature type="transmembrane region" description="Helical" evidence="8">
    <location>
        <begin position="426"/>
        <end position="445"/>
    </location>
</feature>
<organism evidence="9 10">
    <name type="scientific">Candidatus Onthenecus intestinigallinarum</name>
    <dbReference type="NCBI Taxonomy" id="2840875"/>
    <lineage>
        <taxon>Bacteria</taxon>
        <taxon>Bacillati</taxon>
        <taxon>Bacillota</taxon>
        <taxon>Clostridia</taxon>
        <taxon>Eubacteriales</taxon>
        <taxon>Candidatus Onthenecus</taxon>
    </lineage>
</organism>
<evidence type="ECO:0000256" key="5">
    <source>
        <dbReference type="ARBA" id="ARBA00022692"/>
    </source>
</evidence>
<evidence type="ECO:0000313" key="9">
    <source>
        <dbReference type="EMBL" id="HIQ71327.1"/>
    </source>
</evidence>
<proteinExistence type="predicted"/>
<dbReference type="EMBL" id="DVFJ01000010">
    <property type="protein sequence ID" value="HIQ71327.1"/>
    <property type="molecule type" value="Genomic_DNA"/>
</dbReference>
<gene>
    <name evidence="9" type="ORF">IAB73_03840</name>
</gene>
<dbReference type="AlphaFoldDB" id="A0A9D0Z8S5"/>
<keyword evidence="5 8" id="KW-0812">Transmembrane</keyword>
<evidence type="ECO:0000256" key="2">
    <source>
        <dbReference type="ARBA" id="ARBA00022475"/>
    </source>
</evidence>
<accession>A0A9D0Z8S5</accession>
<evidence type="ECO:0000256" key="8">
    <source>
        <dbReference type="SAM" id="Phobius"/>
    </source>
</evidence>
<dbReference type="InterPro" id="IPR050297">
    <property type="entry name" value="LipidA_mod_glycosyltrf_83"/>
</dbReference>
<feature type="transmembrane region" description="Helical" evidence="8">
    <location>
        <begin position="48"/>
        <end position="67"/>
    </location>
</feature>